<feature type="transmembrane region" description="Helical" evidence="6">
    <location>
        <begin position="286"/>
        <end position="305"/>
    </location>
</feature>
<evidence type="ECO:0000256" key="2">
    <source>
        <dbReference type="ARBA" id="ARBA00022692"/>
    </source>
</evidence>
<comment type="caution">
    <text evidence="8">The sequence shown here is derived from an EMBL/GenBank/DDBJ whole genome shotgun (WGS) entry which is preliminary data.</text>
</comment>
<evidence type="ECO:0000313" key="9">
    <source>
        <dbReference type="Proteomes" id="UP000562352"/>
    </source>
</evidence>
<dbReference type="Gene3D" id="1.20.1250.20">
    <property type="entry name" value="MFS general substrate transporter like domains"/>
    <property type="match status" value="1"/>
</dbReference>
<dbReference type="SUPFAM" id="SSF103473">
    <property type="entry name" value="MFS general substrate transporter"/>
    <property type="match status" value="1"/>
</dbReference>
<comment type="subcellular location">
    <subcellularLocation>
        <location evidence="1">Cell membrane</location>
        <topology evidence="1">Multi-pass membrane protein</topology>
    </subcellularLocation>
</comment>
<feature type="transmembrane region" description="Helical" evidence="6">
    <location>
        <begin position="70"/>
        <end position="93"/>
    </location>
</feature>
<feature type="transmembrane region" description="Helical" evidence="6">
    <location>
        <begin position="145"/>
        <end position="167"/>
    </location>
</feature>
<evidence type="ECO:0000256" key="4">
    <source>
        <dbReference type="ARBA" id="ARBA00023136"/>
    </source>
</evidence>
<dbReference type="AlphaFoldDB" id="A0A841D002"/>
<protein>
    <submittedName>
        <fullName evidence="8">MFS family permease</fullName>
    </submittedName>
</protein>
<feature type="transmembrane region" description="Helical" evidence="6">
    <location>
        <begin position="311"/>
        <end position="332"/>
    </location>
</feature>
<gene>
    <name evidence="8" type="ORF">FHS22_000772</name>
</gene>
<organism evidence="8 9">
    <name type="scientific">Planomonospora venezuelensis</name>
    <dbReference type="NCBI Taxonomy" id="1999"/>
    <lineage>
        <taxon>Bacteria</taxon>
        <taxon>Bacillati</taxon>
        <taxon>Actinomycetota</taxon>
        <taxon>Actinomycetes</taxon>
        <taxon>Streptosporangiales</taxon>
        <taxon>Streptosporangiaceae</taxon>
        <taxon>Planomonospora</taxon>
    </lineage>
</organism>
<feature type="transmembrane region" description="Helical" evidence="6">
    <location>
        <begin position="251"/>
        <end position="274"/>
    </location>
</feature>
<keyword evidence="2 6" id="KW-0812">Transmembrane</keyword>
<evidence type="ECO:0000256" key="1">
    <source>
        <dbReference type="ARBA" id="ARBA00004651"/>
    </source>
</evidence>
<evidence type="ECO:0000256" key="6">
    <source>
        <dbReference type="SAM" id="Phobius"/>
    </source>
</evidence>
<name>A0A841D002_PLAVE</name>
<dbReference type="InterPro" id="IPR020846">
    <property type="entry name" value="MFS_dom"/>
</dbReference>
<dbReference type="RefSeq" id="WP_184938467.1">
    <property type="nucleotide sequence ID" value="NZ_BAAAWZ010000001.1"/>
</dbReference>
<sequence length="416" mass="41677">MPKTMTPLLVTVLVVYSAQQLLTPILAPLSRELALSETQLGIVVTVAAAALTVASPLWGHALQRFGLRAVLLSGLGLATAGLAGFAAVAAAGIGGETSPSVTFTLMLVTRSVVFGAGLAAVPVAALAVAGTVTTGEAERTRAVGFVGAVQGLSLVLGPAGGGALAVLSLMLPLYLAPALTALVTAWVLATVPQTPTVRRDGPRAAGVRPWSAPLWPLFAMGFLLYLSLGLVQVVIGFLVADRLHLDPQATAGAVGVVLFAAGLVLVAVQGAVVPKLGWPALRLLRTGAPIAAASFALLAVSHHLWSITAAFAVLALGLGLAIPGFTAAPTLVVGAEQQGSIAGLINATVGATFIAGPLLGTALYEASPMLPILASLTAAAVALVLAWTVPAPHRPGAAGAAPQTPRTTEEERLPGH</sequence>
<dbReference type="PRINTS" id="PR01035">
    <property type="entry name" value="TCRTETA"/>
</dbReference>
<feature type="transmembrane region" description="Helical" evidence="6">
    <location>
        <begin position="113"/>
        <end position="133"/>
    </location>
</feature>
<dbReference type="PANTHER" id="PTHR23546:SF1">
    <property type="entry name" value="MEMBRANE PROTEIN"/>
    <property type="match status" value="1"/>
</dbReference>
<dbReference type="Proteomes" id="UP000562352">
    <property type="component" value="Unassembled WGS sequence"/>
</dbReference>
<dbReference type="GO" id="GO:0022857">
    <property type="term" value="F:transmembrane transporter activity"/>
    <property type="evidence" value="ECO:0007669"/>
    <property type="project" value="InterPro"/>
</dbReference>
<keyword evidence="4 6" id="KW-0472">Membrane</keyword>
<accession>A0A841D002</accession>
<dbReference type="InterPro" id="IPR011701">
    <property type="entry name" value="MFS"/>
</dbReference>
<dbReference type="PROSITE" id="PS50850">
    <property type="entry name" value="MFS"/>
    <property type="match status" value="1"/>
</dbReference>
<feature type="transmembrane region" description="Helical" evidence="6">
    <location>
        <begin position="344"/>
        <end position="364"/>
    </location>
</feature>
<evidence type="ECO:0000256" key="5">
    <source>
        <dbReference type="SAM" id="MobiDB-lite"/>
    </source>
</evidence>
<dbReference type="PANTHER" id="PTHR23546">
    <property type="entry name" value="TRANSPORT PROTEIN"/>
    <property type="match status" value="1"/>
</dbReference>
<feature type="transmembrane region" description="Helical" evidence="6">
    <location>
        <begin position="212"/>
        <end position="239"/>
    </location>
</feature>
<dbReference type="Pfam" id="PF07690">
    <property type="entry name" value="MFS_1"/>
    <property type="match status" value="1"/>
</dbReference>
<dbReference type="EMBL" id="JACHJJ010000002">
    <property type="protein sequence ID" value="MBB5961515.1"/>
    <property type="molecule type" value="Genomic_DNA"/>
</dbReference>
<dbReference type="InterPro" id="IPR036259">
    <property type="entry name" value="MFS_trans_sf"/>
</dbReference>
<feature type="domain" description="Major facilitator superfamily (MFS) profile" evidence="7">
    <location>
        <begin position="1"/>
        <end position="394"/>
    </location>
</feature>
<dbReference type="InterPro" id="IPR001958">
    <property type="entry name" value="Tet-R_TetA/multi-R_MdtG-like"/>
</dbReference>
<proteinExistence type="predicted"/>
<feature type="region of interest" description="Disordered" evidence="5">
    <location>
        <begin position="395"/>
        <end position="416"/>
    </location>
</feature>
<feature type="transmembrane region" description="Helical" evidence="6">
    <location>
        <begin position="370"/>
        <end position="389"/>
    </location>
</feature>
<dbReference type="GO" id="GO:0005886">
    <property type="term" value="C:plasma membrane"/>
    <property type="evidence" value="ECO:0007669"/>
    <property type="project" value="UniProtKB-SubCell"/>
</dbReference>
<feature type="compositionally biased region" description="Basic and acidic residues" evidence="5">
    <location>
        <begin position="407"/>
        <end position="416"/>
    </location>
</feature>
<keyword evidence="9" id="KW-1185">Reference proteome</keyword>
<evidence type="ECO:0000313" key="8">
    <source>
        <dbReference type="EMBL" id="MBB5961515.1"/>
    </source>
</evidence>
<reference evidence="8 9" key="1">
    <citation type="submission" date="2020-08" db="EMBL/GenBank/DDBJ databases">
        <title>Genomic Encyclopedia of Type Strains, Phase III (KMG-III): the genomes of soil and plant-associated and newly described type strains.</title>
        <authorList>
            <person name="Whitman W."/>
        </authorList>
    </citation>
    <scope>NUCLEOTIDE SEQUENCE [LARGE SCALE GENOMIC DNA]</scope>
    <source>
        <strain evidence="8 9">CECT 3303</strain>
    </source>
</reference>
<feature type="transmembrane region" description="Helical" evidence="6">
    <location>
        <begin position="41"/>
        <end position="58"/>
    </location>
</feature>
<keyword evidence="3 6" id="KW-1133">Transmembrane helix</keyword>
<evidence type="ECO:0000256" key="3">
    <source>
        <dbReference type="ARBA" id="ARBA00022989"/>
    </source>
</evidence>
<evidence type="ECO:0000259" key="7">
    <source>
        <dbReference type="PROSITE" id="PS50850"/>
    </source>
</evidence>